<dbReference type="Proteomes" id="UP001335648">
    <property type="component" value="Unassembled WGS sequence"/>
</dbReference>
<proteinExistence type="predicted"/>
<evidence type="ECO:0000256" key="1">
    <source>
        <dbReference type="SAM" id="MobiDB-lite"/>
    </source>
</evidence>
<sequence length="94" mass="9992">MPRLGAAYVWANESWGQVAKGSQPRTVSLMSISPSPANRIRGRRVSGAAGGAWANAERAPPCPSAPDGPPNPSPGIMNMNHYFTRVWTVGMDCL</sequence>
<evidence type="ECO:0000313" key="2">
    <source>
        <dbReference type="EMBL" id="KAK5916102.1"/>
    </source>
</evidence>
<feature type="compositionally biased region" description="Low complexity" evidence="1">
    <location>
        <begin position="45"/>
        <end position="59"/>
    </location>
</feature>
<accession>A0AAN8HI22</accession>
<dbReference type="EMBL" id="JAULUE010002046">
    <property type="protein sequence ID" value="KAK5916102.1"/>
    <property type="molecule type" value="Genomic_DNA"/>
</dbReference>
<comment type="caution">
    <text evidence="2">The sequence shown here is derived from an EMBL/GenBank/DDBJ whole genome shotgun (WGS) entry which is preliminary data.</text>
</comment>
<name>A0AAN8HI22_9TELE</name>
<feature type="region of interest" description="Disordered" evidence="1">
    <location>
        <begin position="32"/>
        <end position="73"/>
    </location>
</feature>
<protein>
    <submittedName>
        <fullName evidence="2">Uncharacterized protein</fullName>
    </submittedName>
</protein>
<organism evidence="2 3">
    <name type="scientific">Champsocephalus esox</name>
    <name type="common">pike icefish</name>
    <dbReference type="NCBI Taxonomy" id="159716"/>
    <lineage>
        <taxon>Eukaryota</taxon>
        <taxon>Metazoa</taxon>
        <taxon>Chordata</taxon>
        <taxon>Craniata</taxon>
        <taxon>Vertebrata</taxon>
        <taxon>Euteleostomi</taxon>
        <taxon>Actinopterygii</taxon>
        <taxon>Neopterygii</taxon>
        <taxon>Teleostei</taxon>
        <taxon>Neoteleostei</taxon>
        <taxon>Acanthomorphata</taxon>
        <taxon>Eupercaria</taxon>
        <taxon>Perciformes</taxon>
        <taxon>Notothenioidei</taxon>
        <taxon>Channichthyidae</taxon>
        <taxon>Champsocephalus</taxon>
    </lineage>
</organism>
<reference evidence="2 3" key="1">
    <citation type="journal article" date="2023" name="Mol. Biol. Evol.">
        <title>Genomics of Secondarily Temperate Adaptation in the Only Non-Antarctic Icefish.</title>
        <authorList>
            <person name="Rivera-Colon A.G."/>
            <person name="Rayamajhi N."/>
            <person name="Minhas B.F."/>
            <person name="Madrigal G."/>
            <person name="Bilyk K.T."/>
            <person name="Yoon V."/>
            <person name="Hune M."/>
            <person name="Gregory S."/>
            <person name="Cheng C.H.C."/>
            <person name="Catchen J.M."/>
        </authorList>
    </citation>
    <scope>NUCLEOTIDE SEQUENCE [LARGE SCALE GENOMIC DNA]</scope>
    <source>
        <strain evidence="2">JC2023a</strain>
    </source>
</reference>
<feature type="compositionally biased region" description="Pro residues" evidence="1">
    <location>
        <begin position="60"/>
        <end position="73"/>
    </location>
</feature>
<evidence type="ECO:0000313" key="3">
    <source>
        <dbReference type="Proteomes" id="UP001335648"/>
    </source>
</evidence>
<dbReference type="AlphaFoldDB" id="A0AAN8HI22"/>
<gene>
    <name evidence="2" type="ORF">CesoFtcFv8_001634</name>
</gene>
<keyword evidence="3" id="KW-1185">Reference proteome</keyword>